<accession>A0A4R5DUF3</accession>
<evidence type="ECO:0000259" key="1">
    <source>
        <dbReference type="Pfam" id="PF12867"/>
    </source>
</evidence>
<feature type="domain" description="DinB-like" evidence="1">
    <location>
        <begin position="30"/>
        <end position="158"/>
    </location>
</feature>
<dbReference type="OrthoDB" id="1439983at2"/>
<dbReference type="SUPFAM" id="SSF109854">
    <property type="entry name" value="DinB/YfiT-like putative metalloenzymes"/>
    <property type="match status" value="1"/>
</dbReference>
<reference evidence="2 3" key="1">
    <citation type="submission" date="2019-03" db="EMBL/GenBank/DDBJ databases">
        <title>Dyadobacter AR-3-6 sp. nov., isolated from arctic soil.</title>
        <authorList>
            <person name="Chaudhary D.K."/>
        </authorList>
    </citation>
    <scope>NUCLEOTIDE SEQUENCE [LARGE SCALE GENOMIC DNA]</scope>
    <source>
        <strain evidence="2 3">AR-3-6</strain>
    </source>
</reference>
<keyword evidence="3" id="KW-1185">Reference proteome</keyword>
<comment type="caution">
    <text evidence="2">The sequence shown here is derived from an EMBL/GenBank/DDBJ whole genome shotgun (WGS) entry which is preliminary data.</text>
</comment>
<dbReference type="EMBL" id="SMFL01000002">
    <property type="protein sequence ID" value="TDE17407.1"/>
    <property type="molecule type" value="Genomic_DNA"/>
</dbReference>
<dbReference type="RefSeq" id="WP_131957273.1">
    <property type="nucleotide sequence ID" value="NZ_SMFL01000002.1"/>
</dbReference>
<dbReference type="Gene3D" id="1.20.120.450">
    <property type="entry name" value="dinb family like domain"/>
    <property type="match status" value="1"/>
</dbReference>
<dbReference type="Pfam" id="PF12867">
    <property type="entry name" value="DinB_2"/>
    <property type="match status" value="1"/>
</dbReference>
<protein>
    <submittedName>
        <fullName evidence="2">DinB family protein</fullName>
    </submittedName>
</protein>
<proteinExistence type="predicted"/>
<dbReference type="InterPro" id="IPR024775">
    <property type="entry name" value="DinB-like"/>
</dbReference>
<sequence length="170" mass="19283">MQKQEVWLRGPLPGVPPLLQPAAHALYQALEEISELENDYPDQLLWQRPAGVASVGFHLQHLTGVLDRLLTYAREESLDENQLQYLKSEGTEPFTGCRFSDLLRAFQLQVDKAINQFKETDETTLSHVRYVGRARIASTHLGLLFHAAEHTQRHSGQLLVTSWILKASVE</sequence>
<organism evidence="2 3">
    <name type="scientific">Dyadobacter psychrotolerans</name>
    <dbReference type="NCBI Taxonomy" id="2541721"/>
    <lineage>
        <taxon>Bacteria</taxon>
        <taxon>Pseudomonadati</taxon>
        <taxon>Bacteroidota</taxon>
        <taxon>Cytophagia</taxon>
        <taxon>Cytophagales</taxon>
        <taxon>Spirosomataceae</taxon>
        <taxon>Dyadobacter</taxon>
    </lineage>
</organism>
<dbReference type="Proteomes" id="UP000294850">
    <property type="component" value="Unassembled WGS sequence"/>
</dbReference>
<dbReference type="AlphaFoldDB" id="A0A4R5DUF3"/>
<evidence type="ECO:0000313" key="3">
    <source>
        <dbReference type="Proteomes" id="UP000294850"/>
    </source>
</evidence>
<dbReference type="InterPro" id="IPR034660">
    <property type="entry name" value="DinB/YfiT-like"/>
</dbReference>
<evidence type="ECO:0000313" key="2">
    <source>
        <dbReference type="EMBL" id="TDE17407.1"/>
    </source>
</evidence>
<name>A0A4R5DUF3_9BACT</name>
<gene>
    <name evidence="2" type="ORF">E0F88_05820</name>
</gene>